<keyword evidence="2" id="KW-0521">NADP</keyword>
<dbReference type="Gene3D" id="3.20.20.100">
    <property type="entry name" value="NADP-dependent oxidoreductase domain"/>
    <property type="match status" value="1"/>
</dbReference>
<dbReference type="AlphaFoldDB" id="A0A9P0B3N2"/>
<evidence type="ECO:0000256" key="3">
    <source>
        <dbReference type="ARBA" id="ARBA00023002"/>
    </source>
</evidence>
<comment type="similarity">
    <text evidence="1">Belongs to the aldo/keto reductase family.</text>
</comment>
<evidence type="ECO:0000256" key="5">
    <source>
        <dbReference type="PIRSR" id="PIRSR000097-2"/>
    </source>
</evidence>
<name>A0A9P0B3N2_BRAAE</name>
<dbReference type="InterPro" id="IPR018170">
    <property type="entry name" value="Aldo/ket_reductase_CS"/>
</dbReference>
<evidence type="ECO:0000259" key="7">
    <source>
        <dbReference type="Pfam" id="PF00248"/>
    </source>
</evidence>
<accession>A0A9P0B3N2</accession>
<dbReference type="InterPro" id="IPR036812">
    <property type="entry name" value="NAD(P)_OxRdtase_dom_sf"/>
</dbReference>
<dbReference type="GO" id="GO:0016491">
    <property type="term" value="F:oxidoreductase activity"/>
    <property type="evidence" value="ECO:0007669"/>
    <property type="project" value="UniProtKB-KW"/>
</dbReference>
<keyword evidence="9" id="KW-1185">Reference proteome</keyword>
<feature type="site" description="Lowers pKa of active site Tyr" evidence="6">
    <location>
        <position position="81"/>
    </location>
</feature>
<sequence length="327" mass="37424">MAGKKYIDIQEGNKMPIVGLGTWQCTNEEELVNALDVALEIGYRHIDTAYAYGNEQIIGKVLKKWFDSGKLKREDLFITTKLPLFAIKADKVEEMIKASLKSLDVDYVDLYLIHFPVYMKLNDGEIFSRSEKTYETEVTDHLAVWKKMEEQVRAGRTKAIGVSNFNIRQIDRILKNSEIKPANLQVELHVQLQQRELVKFCQDNGVSVTAYSPLGSPGYNKFLESFGKPVKPIPDLINDLSIKKIAKKHEKTNAQVLLRYTMQRNVAVIPKSINPNRLKENFDVFDFSLDEDDVKIINDMEVGEAARVCDCMLFPGLEKNVEFPFPR</sequence>
<dbReference type="FunFam" id="3.20.20.100:FF:000006">
    <property type="entry name" value="Aldo-keto reductase family 1 member A1"/>
    <property type="match status" value="1"/>
</dbReference>
<dbReference type="SUPFAM" id="SSF51430">
    <property type="entry name" value="NAD(P)-linked oxidoreductase"/>
    <property type="match status" value="1"/>
</dbReference>
<keyword evidence="3" id="KW-0560">Oxidoreductase</keyword>
<dbReference type="InterPro" id="IPR023210">
    <property type="entry name" value="NADP_OxRdtase_dom"/>
</dbReference>
<evidence type="ECO:0000256" key="4">
    <source>
        <dbReference type="PIRSR" id="PIRSR000097-1"/>
    </source>
</evidence>
<dbReference type="PROSITE" id="PS00063">
    <property type="entry name" value="ALDOKETO_REDUCTASE_3"/>
    <property type="match status" value="1"/>
</dbReference>
<evidence type="ECO:0000256" key="6">
    <source>
        <dbReference type="PIRSR" id="PIRSR000097-3"/>
    </source>
</evidence>
<dbReference type="Pfam" id="PF00248">
    <property type="entry name" value="Aldo_ket_red"/>
    <property type="match status" value="1"/>
</dbReference>
<dbReference type="InterPro" id="IPR020471">
    <property type="entry name" value="AKR"/>
</dbReference>
<reference evidence="8" key="1">
    <citation type="submission" date="2021-12" db="EMBL/GenBank/DDBJ databases">
        <authorList>
            <person name="King R."/>
        </authorList>
    </citation>
    <scope>NUCLEOTIDE SEQUENCE</scope>
</reference>
<evidence type="ECO:0000256" key="2">
    <source>
        <dbReference type="ARBA" id="ARBA00022857"/>
    </source>
</evidence>
<dbReference type="PROSITE" id="PS00062">
    <property type="entry name" value="ALDOKETO_REDUCTASE_2"/>
    <property type="match status" value="1"/>
</dbReference>
<evidence type="ECO:0000256" key="1">
    <source>
        <dbReference type="ARBA" id="ARBA00007905"/>
    </source>
</evidence>
<gene>
    <name evidence="8" type="ORF">MELIAE_LOCUS7040</name>
</gene>
<evidence type="ECO:0000313" key="9">
    <source>
        <dbReference type="Proteomes" id="UP001154078"/>
    </source>
</evidence>
<dbReference type="PROSITE" id="PS00798">
    <property type="entry name" value="ALDOKETO_REDUCTASE_1"/>
    <property type="match status" value="1"/>
</dbReference>
<feature type="domain" description="NADP-dependent oxidoreductase" evidence="7">
    <location>
        <begin position="18"/>
        <end position="299"/>
    </location>
</feature>
<dbReference type="Proteomes" id="UP001154078">
    <property type="component" value="Chromosome 4"/>
</dbReference>
<feature type="active site" description="Proton donor" evidence="4">
    <location>
        <position position="52"/>
    </location>
</feature>
<organism evidence="8 9">
    <name type="scientific">Brassicogethes aeneus</name>
    <name type="common">Rape pollen beetle</name>
    <name type="synonym">Meligethes aeneus</name>
    <dbReference type="NCBI Taxonomy" id="1431903"/>
    <lineage>
        <taxon>Eukaryota</taxon>
        <taxon>Metazoa</taxon>
        <taxon>Ecdysozoa</taxon>
        <taxon>Arthropoda</taxon>
        <taxon>Hexapoda</taxon>
        <taxon>Insecta</taxon>
        <taxon>Pterygota</taxon>
        <taxon>Neoptera</taxon>
        <taxon>Endopterygota</taxon>
        <taxon>Coleoptera</taxon>
        <taxon>Polyphaga</taxon>
        <taxon>Cucujiformia</taxon>
        <taxon>Nitidulidae</taxon>
        <taxon>Meligethinae</taxon>
        <taxon>Brassicogethes</taxon>
    </lineage>
</organism>
<proteinExistence type="inferred from homology"/>
<feature type="binding site" evidence="5">
    <location>
        <position position="114"/>
    </location>
    <ligand>
        <name>substrate</name>
    </ligand>
</feature>
<dbReference type="EMBL" id="OV121135">
    <property type="protein sequence ID" value="CAH0555755.1"/>
    <property type="molecule type" value="Genomic_DNA"/>
</dbReference>
<dbReference type="PIRSF" id="PIRSF000097">
    <property type="entry name" value="AKR"/>
    <property type="match status" value="1"/>
</dbReference>
<dbReference type="OrthoDB" id="416253at2759"/>
<evidence type="ECO:0000313" key="8">
    <source>
        <dbReference type="EMBL" id="CAH0555755.1"/>
    </source>
</evidence>
<dbReference type="PANTHER" id="PTHR11732">
    <property type="entry name" value="ALDO/KETO REDUCTASE"/>
    <property type="match status" value="1"/>
</dbReference>
<dbReference type="PRINTS" id="PR00069">
    <property type="entry name" value="ALDKETRDTASE"/>
</dbReference>
<protein>
    <recommendedName>
        <fullName evidence="7">NADP-dependent oxidoreductase domain-containing protein</fullName>
    </recommendedName>
</protein>